<evidence type="ECO:0000256" key="8">
    <source>
        <dbReference type="SAM" id="Phobius"/>
    </source>
</evidence>
<evidence type="ECO:0000256" key="1">
    <source>
        <dbReference type="ARBA" id="ARBA00004651"/>
    </source>
</evidence>
<evidence type="ECO:0000256" key="6">
    <source>
        <dbReference type="ARBA" id="ARBA00023136"/>
    </source>
</evidence>
<evidence type="ECO:0000256" key="5">
    <source>
        <dbReference type="ARBA" id="ARBA00022989"/>
    </source>
</evidence>
<evidence type="ECO:0000256" key="4">
    <source>
        <dbReference type="ARBA" id="ARBA00022692"/>
    </source>
</evidence>
<feature type="transmembrane region" description="Helical" evidence="8">
    <location>
        <begin position="189"/>
        <end position="207"/>
    </location>
</feature>
<feature type="transmembrane region" description="Helical" evidence="8">
    <location>
        <begin position="669"/>
        <end position="689"/>
    </location>
</feature>
<accession>A0A1H9TZU2</accession>
<feature type="transmembrane region" description="Helical" evidence="8">
    <location>
        <begin position="214"/>
        <end position="235"/>
    </location>
</feature>
<evidence type="ECO:0000259" key="9">
    <source>
        <dbReference type="PROSITE" id="PS50156"/>
    </source>
</evidence>
<keyword evidence="11" id="KW-1185">Reference proteome</keyword>
<organism evidence="10 11">
    <name type="scientific">Propionibacterium cyclohexanicum</name>
    <dbReference type="NCBI Taxonomy" id="64702"/>
    <lineage>
        <taxon>Bacteria</taxon>
        <taxon>Bacillati</taxon>
        <taxon>Actinomycetota</taxon>
        <taxon>Actinomycetes</taxon>
        <taxon>Propionibacteriales</taxon>
        <taxon>Propionibacteriaceae</taxon>
        <taxon>Propionibacterium</taxon>
    </lineage>
</organism>
<dbReference type="RefSeq" id="WP_091971284.1">
    <property type="nucleotide sequence ID" value="NZ_FOGZ01000032.1"/>
</dbReference>
<dbReference type="InterPro" id="IPR050545">
    <property type="entry name" value="Mycobact_MmpL"/>
</dbReference>
<feature type="transmembrane region" description="Helical" evidence="8">
    <location>
        <begin position="247"/>
        <end position="269"/>
    </location>
</feature>
<dbReference type="OrthoDB" id="2365435at2"/>
<evidence type="ECO:0000313" key="11">
    <source>
        <dbReference type="Proteomes" id="UP000198815"/>
    </source>
</evidence>
<keyword evidence="6 8" id="KW-0472">Membrane</keyword>
<comment type="subcellular location">
    <subcellularLocation>
        <location evidence="1">Cell membrane</location>
        <topology evidence="1">Multi-pass membrane protein</topology>
    </subcellularLocation>
</comment>
<dbReference type="PANTHER" id="PTHR33406">
    <property type="entry name" value="MEMBRANE PROTEIN MJ1562-RELATED"/>
    <property type="match status" value="1"/>
</dbReference>
<dbReference type="Gene3D" id="1.20.1640.10">
    <property type="entry name" value="Multidrug efflux transporter AcrB transmembrane domain"/>
    <property type="match status" value="2"/>
</dbReference>
<evidence type="ECO:0000256" key="7">
    <source>
        <dbReference type="SAM" id="MobiDB-lite"/>
    </source>
</evidence>
<feature type="transmembrane region" description="Helical" evidence="8">
    <location>
        <begin position="323"/>
        <end position="345"/>
    </location>
</feature>
<feature type="transmembrane region" description="Helical" evidence="8">
    <location>
        <begin position="642"/>
        <end position="663"/>
    </location>
</feature>
<evidence type="ECO:0000313" key="10">
    <source>
        <dbReference type="EMBL" id="SES02427.1"/>
    </source>
</evidence>
<proteinExistence type="inferred from homology"/>
<dbReference type="Pfam" id="PF03176">
    <property type="entry name" value="MMPL"/>
    <property type="match status" value="2"/>
</dbReference>
<feature type="transmembrane region" description="Helical" evidence="8">
    <location>
        <begin position="549"/>
        <end position="566"/>
    </location>
</feature>
<keyword evidence="3" id="KW-1003">Cell membrane</keyword>
<dbReference type="PROSITE" id="PS50156">
    <property type="entry name" value="SSD"/>
    <property type="match status" value="1"/>
</dbReference>
<reference evidence="10 11" key="1">
    <citation type="submission" date="2016-10" db="EMBL/GenBank/DDBJ databases">
        <authorList>
            <person name="de Groot N.N."/>
        </authorList>
    </citation>
    <scope>NUCLEOTIDE SEQUENCE [LARGE SCALE GENOMIC DNA]</scope>
    <source>
        <strain evidence="10 11">DSM 16859</strain>
    </source>
</reference>
<dbReference type="STRING" id="64702.SAMN05443377_13215"/>
<sequence length="743" mass="76497">MASHPHSEKQARPNTPGHRPSRWLTTFVPILIVVAWFVAAGIGGPYFGKVDEVSSNDQTSYLPASAESTQVQKRLGGFTDSDTVPAVVVVTRADGTVLDKGLLARAGSALEQAVGQIPGEASASPLVASQDGKAAEAFLEIPQGDDIGAAVDALRSQLRNDLSGELTVHVTGPAGFTADLLEAFSGIDGILLIAALGAVLVILVLVYRSVLLPALVLVTSVFALCVALLSVWWLAKAGVLLLTGQTQGILFILVIGAATDYSLLYTARYREELARTASRWRATTVALRQSLEPIAAAAGTVIAGLLCLLASDLNSNSSLGPVAAIGIVFAFLAALTLLPSLLLIAGPAAFWPRHLDAPQGSSAGLYGRVGQLVARRARPIWIGVVIVLVAAAACATQFRASGVPQSALVLGSSDARAGQQVLSEHFEGGDGSPAFIITPAATMVEVGTIVREHPGVAAVTVTAAEAPTGSAKLTAQGVESAIPGSPAPEPTISDGSVLIQATLDQPADSAAAEQTVRQLRTALGSKALVGGVTATDIDTNDAAIHDRNLIIPLILVVVTLILMALLRSIVAAVLLLSTTVLSFFATMGVSALVFNHVLHFPGSDPTVPLYGFVFLVALGVDYNIFLMSRVREESGQSGTREGILAGLASTGAVITSAGIVLAATFAALAILPILFLAQLAFIVAFGVLLDTIVVRTLLVPALSYELAGVLWWPSHHGRGLGGGARRTDASAPGGPALSARRAS</sequence>
<feature type="transmembrane region" description="Helical" evidence="8">
    <location>
        <begin position="609"/>
        <end position="630"/>
    </location>
</feature>
<feature type="transmembrane region" description="Helical" evidence="8">
    <location>
        <begin position="290"/>
        <end position="311"/>
    </location>
</feature>
<evidence type="ECO:0000256" key="3">
    <source>
        <dbReference type="ARBA" id="ARBA00022475"/>
    </source>
</evidence>
<dbReference type="AlphaFoldDB" id="A0A1H9TZU2"/>
<dbReference type="Proteomes" id="UP000198815">
    <property type="component" value="Unassembled WGS sequence"/>
</dbReference>
<feature type="transmembrane region" description="Helical" evidence="8">
    <location>
        <begin position="21"/>
        <end position="47"/>
    </location>
</feature>
<feature type="domain" description="SSD" evidence="9">
    <location>
        <begin position="572"/>
        <end position="704"/>
    </location>
</feature>
<dbReference type="EMBL" id="FOGZ01000032">
    <property type="protein sequence ID" value="SES02427.1"/>
    <property type="molecule type" value="Genomic_DNA"/>
</dbReference>
<feature type="transmembrane region" description="Helical" evidence="8">
    <location>
        <begin position="573"/>
        <end position="597"/>
    </location>
</feature>
<dbReference type="SUPFAM" id="SSF82866">
    <property type="entry name" value="Multidrug efflux transporter AcrB transmembrane domain"/>
    <property type="match status" value="2"/>
</dbReference>
<keyword evidence="4 8" id="KW-0812">Transmembrane</keyword>
<dbReference type="InterPro" id="IPR000731">
    <property type="entry name" value="SSD"/>
</dbReference>
<comment type="similarity">
    <text evidence="2">Belongs to the resistance-nodulation-cell division (RND) (TC 2.A.6) family. MmpL subfamily.</text>
</comment>
<feature type="region of interest" description="Disordered" evidence="7">
    <location>
        <begin position="722"/>
        <end position="743"/>
    </location>
</feature>
<gene>
    <name evidence="10" type="ORF">SAMN05443377_13215</name>
</gene>
<evidence type="ECO:0000256" key="2">
    <source>
        <dbReference type="ARBA" id="ARBA00010157"/>
    </source>
</evidence>
<dbReference type="InterPro" id="IPR004869">
    <property type="entry name" value="MMPL_dom"/>
</dbReference>
<name>A0A1H9TZU2_9ACTN</name>
<dbReference type="PANTHER" id="PTHR33406:SF6">
    <property type="entry name" value="MEMBRANE PROTEIN YDGH-RELATED"/>
    <property type="match status" value="1"/>
</dbReference>
<keyword evidence="5 8" id="KW-1133">Transmembrane helix</keyword>
<feature type="transmembrane region" description="Helical" evidence="8">
    <location>
        <begin position="380"/>
        <end position="398"/>
    </location>
</feature>
<protein>
    <submittedName>
        <fullName evidence="10">Putative drug exporter of the RND superfamily</fullName>
    </submittedName>
</protein>
<dbReference type="GO" id="GO:0005886">
    <property type="term" value="C:plasma membrane"/>
    <property type="evidence" value="ECO:0007669"/>
    <property type="project" value="UniProtKB-SubCell"/>
</dbReference>